<dbReference type="RefSeq" id="WP_093140432.1">
    <property type="nucleotide sequence ID" value="NZ_BMWO01000001.1"/>
</dbReference>
<evidence type="ECO:0000313" key="2">
    <source>
        <dbReference type="EMBL" id="SDE44416.1"/>
    </source>
</evidence>
<dbReference type="OrthoDB" id="9802724at2"/>
<name>A0A1G7D0G3_9FLAO</name>
<keyword evidence="2" id="KW-0378">Hydrolase</keyword>
<dbReference type="Gene3D" id="3.60.10.10">
    <property type="entry name" value="Endonuclease/exonuclease/phosphatase"/>
    <property type="match status" value="1"/>
</dbReference>
<dbReference type="InterPro" id="IPR005135">
    <property type="entry name" value="Endo/exonuclease/phosphatase"/>
</dbReference>
<dbReference type="GO" id="GO:0004519">
    <property type="term" value="F:endonuclease activity"/>
    <property type="evidence" value="ECO:0007669"/>
    <property type="project" value="UniProtKB-KW"/>
</dbReference>
<dbReference type="Pfam" id="PF19580">
    <property type="entry name" value="Exo_endo_phos_3"/>
    <property type="match status" value="1"/>
</dbReference>
<organism evidence="2 3">
    <name type="scientific">Ulvibacter litoralis</name>
    <dbReference type="NCBI Taxonomy" id="227084"/>
    <lineage>
        <taxon>Bacteria</taxon>
        <taxon>Pseudomonadati</taxon>
        <taxon>Bacteroidota</taxon>
        <taxon>Flavobacteriia</taxon>
        <taxon>Flavobacteriales</taxon>
        <taxon>Flavobacteriaceae</taxon>
        <taxon>Ulvibacter</taxon>
    </lineage>
</organism>
<keyword evidence="2" id="KW-0269">Exonuclease</keyword>
<proteinExistence type="predicted"/>
<dbReference type="Proteomes" id="UP000199321">
    <property type="component" value="Unassembled WGS sequence"/>
</dbReference>
<feature type="domain" description="Endonuclease/exonuclease/phosphatase" evidence="1">
    <location>
        <begin position="13"/>
        <end position="314"/>
    </location>
</feature>
<dbReference type="STRING" id="227084.SAMN05421855_101650"/>
<keyword evidence="2" id="KW-0255">Endonuclease</keyword>
<keyword evidence="2" id="KW-0540">Nuclease</keyword>
<dbReference type="InterPro" id="IPR036691">
    <property type="entry name" value="Endo/exonu/phosph_ase_sf"/>
</dbReference>
<accession>A0A1G7D0G3</accession>
<dbReference type="AlphaFoldDB" id="A0A1G7D0G3"/>
<keyword evidence="3" id="KW-1185">Reference proteome</keyword>
<dbReference type="GO" id="GO:0004527">
    <property type="term" value="F:exonuclease activity"/>
    <property type="evidence" value="ECO:0007669"/>
    <property type="project" value="UniProtKB-KW"/>
</dbReference>
<gene>
    <name evidence="2" type="ORF">SAMN05421855_101650</name>
</gene>
<dbReference type="EMBL" id="FNBA01000001">
    <property type="protein sequence ID" value="SDE44416.1"/>
    <property type="molecule type" value="Genomic_DNA"/>
</dbReference>
<dbReference type="PANTHER" id="PTHR42834:SF1">
    <property type="entry name" value="ENDONUCLEASE_EXONUCLEASE_PHOSPHATASE FAMILY PROTEIN (AFU_ORTHOLOGUE AFUA_3G09210)"/>
    <property type="match status" value="1"/>
</dbReference>
<evidence type="ECO:0000313" key="3">
    <source>
        <dbReference type="Proteomes" id="UP000199321"/>
    </source>
</evidence>
<sequence>MLEPSTEKTNQYTFAFYNLENLFDTKDDPEKLDDDFTKDADRKWNDKRFRKKIRNLGDTIHQIGYQDILHPPVVIGVAEVENRYVLQELVASEALKHKGYEFVHFDSPDERGIDTALLFRRDYFKVIEKEAVTLDLRNEIGERDFTRDILHVTGILENHPVHILVNHWPSRRSGSETTAHKRLAAAQKNIEITTKIKANNPEARIIIMGDFNDDPTSDSIQHLVGTALYNPMELLLTKYEGSLNYRGNWNLFDQIIMSTNFLQQHGNNFRFIESKIFNPKSLTEYEGRNKGNPFRTFIGKKYLGGMSDHFPVYSTFTIKK</sequence>
<reference evidence="2 3" key="1">
    <citation type="submission" date="2016-10" db="EMBL/GenBank/DDBJ databases">
        <authorList>
            <person name="de Groot N.N."/>
        </authorList>
    </citation>
    <scope>NUCLEOTIDE SEQUENCE [LARGE SCALE GENOMIC DNA]</scope>
    <source>
        <strain evidence="2 3">DSM 16195</strain>
    </source>
</reference>
<protein>
    <submittedName>
        <fullName evidence="2">Endonuclease/Exonuclease/phosphatase family protein</fullName>
    </submittedName>
</protein>
<evidence type="ECO:0000259" key="1">
    <source>
        <dbReference type="Pfam" id="PF19580"/>
    </source>
</evidence>
<dbReference type="PANTHER" id="PTHR42834">
    <property type="entry name" value="ENDONUCLEASE/EXONUCLEASE/PHOSPHATASE FAMILY PROTEIN (AFU_ORTHOLOGUE AFUA_3G09210)"/>
    <property type="match status" value="1"/>
</dbReference>
<dbReference type="SUPFAM" id="SSF56219">
    <property type="entry name" value="DNase I-like"/>
    <property type="match status" value="1"/>
</dbReference>